<dbReference type="PANTHER" id="PTHR36206">
    <property type="entry name" value="ASPERCRYPTIN BIOSYNTHESIS CLUSTER-SPECIFIC TRANSCRIPTION REGULATOR ATNN-RELATED"/>
    <property type="match status" value="1"/>
</dbReference>
<accession>A0A8E2JRM0</accession>
<dbReference type="Gene3D" id="4.10.240.10">
    <property type="entry name" value="Zn(2)-C6 fungal-type DNA-binding domain"/>
    <property type="match status" value="1"/>
</dbReference>
<evidence type="ECO:0000256" key="4">
    <source>
        <dbReference type="ARBA" id="ARBA00023125"/>
    </source>
</evidence>
<sequence>MSAAESKVEKRSRVCGSKVKTGCITCKIRRVKCGEEKPHCLRCTSTGRKCDGYPSQAVTRTHTQSLISLPRSDSSLHCLAGNATEARYLEFYFHRIGPKLSGFLDSDLWLRLVLQFAFAEPAIRHATMAISYLYEKEIDDQCPGHPMLHSGTDESFFLQQYNKAINNLVIRMNDKPGSLVISLVTCMLFICLECLRRKDCSAALFHLNSGVNILAGLRNKRQLGPPSASLLHTTSDRSSRGAGDNTMGFLEENLVPVFARFSITAFLFGQDASPLYLLESMILANPPSSFASVQEARLSLVDLMNLSLMFVKLSTQKKHGNGMTQDDMVRFFQLKECMVRWLQAFENVEQSNPSAQSERKAFALLRMLHTTTWIWLLSCIFPTEAPYDEYLNGFHQIISLAEVVMGFSECQAVPKAQNDFSFEMEVVAPLYFTAVRCRDPLTRRKAIALLARYPRREALWEAGRCVTVAKRIMALEESGLQGMVGRSWPPERFRIHDAVFGANDSVFHVAFFSLPNGPGTPRYVWQEYLCT</sequence>
<keyword evidence="4" id="KW-0238">DNA-binding</keyword>
<keyword evidence="6" id="KW-0539">Nucleus</keyword>
<dbReference type="PROSITE" id="PS50048">
    <property type="entry name" value="ZN2_CY6_FUNGAL_2"/>
    <property type="match status" value="1"/>
</dbReference>
<dbReference type="PANTHER" id="PTHR36206:SF4">
    <property type="entry name" value="HYPOTHETICAL CONSERVED PROTEIN (EUROFUNG)-RELATED"/>
    <property type="match status" value="1"/>
</dbReference>
<dbReference type="CDD" id="cd00067">
    <property type="entry name" value="GAL4"/>
    <property type="match status" value="1"/>
</dbReference>
<reference evidence="8 9" key="1">
    <citation type="journal article" date="2016" name="Nat. Commun.">
        <title>Ectomycorrhizal ecology is imprinted in the genome of the dominant symbiotic fungus Cenococcum geophilum.</title>
        <authorList>
            <consortium name="DOE Joint Genome Institute"/>
            <person name="Peter M."/>
            <person name="Kohler A."/>
            <person name="Ohm R.A."/>
            <person name="Kuo A."/>
            <person name="Krutzmann J."/>
            <person name="Morin E."/>
            <person name="Arend M."/>
            <person name="Barry K.W."/>
            <person name="Binder M."/>
            <person name="Choi C."/>
            <person name="Clum A."/>
            <person name="Copeland A."/>
            <person name="Grisel N."/>
            <person name="Haridas S."/>
            <person name="Kipfer T."/>
            <person name="LaButti K."/>
            <person name="Lindquist E."/>
            <person name="Lipzen A."/>
            <person name="Maire R."/>
            <person name="Meier B."/>
            <person name="Mihaltcheva S."/>
            <person name="Molinier V."/>
            <person name="Murat C."/>
            <person name="Poggeler S."/>
            <person name="Quandt C.A."/>
            <person name="Sperisen C."/>
            <person name="Tritt A."/>
            <person name="Tisserant E."/>
            <person name="Crous P.W."/>
            <person name="Henrissat B."/>
            <person name="Nehls U."/>
            <person name="Egli S."/>
            <person name="Spatafora J.W."/>
            <person name="Grigoriev I.V."/>
            <person name="Martin F.M."/>
        </authorList>
    </citation>
    <scope>NUCLEOTIDE SEQUENCE [LARGE SCALE GENOMIC DNA]</scope>
    <source>
        <strain evidence="8 9">CBS 207.34</strain>
    </source>
</reference>
<dbReference type="GO" id="GO:0003677">
    <property type="term" value="F:DNA binding"/>
    <property type="evidence" value="ECO:0007669"/>
    <property type="project" value="UniProtKB-KW"/>
</dbReference>
<dbReference type="InterPro" id="IPR001138">
    <property type="entry name" value="Zn2Cys6_DnaBD"/>
</dbReference>
<evidence type="ECO:0000256" key="5">
    <source>
        <dbReference type="ARBA" id="ARBA00023163"/>
    </source>
</evidence>
<keyword evidence="5" id="KW-0804">Transcription</keyword>
<dbReference type="Pfam" id="PF00172">
    <property type="entry name" value="Zn_clus"/>
    <property type="match status" value="1"/>
</dbReference>
<evidence type="ECO:0000256" key="2">
    <source>
        <dbReference type="ARBA" id="ARBA00022833"/>
    </source>
</evidence>
<keyword evidence="1" id="KW-0479">Metal-binding</keyword>
<dbReference type="SMART" id="SM00066">
    <property type="entry name" value="GAL4"/>
    <property type="match status" value="1"/>
</dbReference>
<keyword evidence="2" id="KW-0862">Zinc</keyword>
<dbReference type="PROSITE" id="PS00463">
    <property type="entry name" value="ZN2_CY6_FUNGAL_1"/>
    <property type="match status" value="1"/>
</dbReference>
<proteinExistence type="predicted"/>
<protein>
    <recommendedName>
        <fullName evidence="7">Zn(2)-C6 fungal-type domain-containing protein</fullName>
    </recommendedName>
</protein>
<keyword evidence="9" id="KW-1185">Reference proteome</keyword>
<dbReference type="InterPro" id="IPR052360">
    <property type="entry name" value="Transcr_Regulatory_Proteins"/>
</dbReference>
<gene>
    <name evidence="8" type="ORF">AOQ84DRAFT_320449</name>
</gene>
<dbReference type="GO" id="GO:0008270">
    <property type="term" value="F:zinc ion binding"/>
    <property type="evidence" value="ECO:0007669"/>
    <property type="project" value="InterPro"/>
</dbReference>
<keyword evidence="3" id="KW-0805">Transcription regulation</keyword>
<evidence type="ECO:0000313" key="8">
    <source>
        <dbReference type="EMBL" id="OCL07085.1"/>
    </source>
</evidence>
<organism evidence="8 9">
    <name type="scientific">Glonium stellatum</name>
    <dbReference type="NCBI Taxonomy" id="574774"/>
    <lineage>
        <taxon>Eukaryota</taxon>
        <taxon>Fungi</taxon>
        <taxon>Dikarya</taxon>
        <taxon>Ascomycota</taxon>
        <taxon>Pezizomycotina</taxon>
        <taxon>Dothideomycetes</taxon>
        <taxon>Pleosporomycetidae</taxon>
        <taxon>Gloniales</taxon>
        <taxon>Gloniaceae</taxon>
        <taxon>Glonium</taxon>
    </lineage>
</organism>
<dbReference type="Proteomes" id="UP000250140">
    <property type="component" value="Unassembled WGS sequence"/>
</dbReference>
<evidence type="ECO:0000313" key="9">
    <source>
        <dbReference type="Proteomes" id="UP000250140"/>
    </source>
</evidence>
<dbReference type="AlphaFoldDB" id="A0A8E2JRM0"/>
<dbReference type="GO" id="GO:0000981">
    <property type="term" value="F:DNA-binding transcription factor activity, RNA polymerase II-specific"/>
    <property type="evidence" value="ECO:0007669"/>
    <property type="project" value="InterPro"/>
</dbReference>
<evidence type="ECO:0000256" key="3">
    <source>
        <dbReference type="ARBA" id="ARBA00023015"/>
    </source>
</evidence>
<dbReference type="InterPro" id="IPR036864">
    <property type="entry name" value="Zn2-C6_fun-type_DNA-bd_sf"/>
</dbReference>
<name>A0A8E2JRM0_9PEZI</name>
<dbReference type="EMBL" id="KV749929">
    <property type="protein sequence ID" value="OCL07085.1"/>
    <property type="molecule type" value="Genomic_DNA"/>
</dbReference>
<dbReference type="SUPFAM" id="SSF57701">
    <property type="entry name" value="Zn2/Cys6 DNA-binding domain"/>
    <property type="match status" value="1"/>
</dbReference>
<dbReference type="OrthoDB" id="2593732at2759"/>
<evidence type="ECO:0000256" key="1">
    <source>
        <dbReference type="ARBA" id="ARBA00022723"/>
    </source>
</evidence>
<evidence type="ECO:0000259" key="7">
    <source>
        <dbReference type="PROSITE" id="PS50048"/>
    </source>
</evidence>
<feature type="domain" description="Zn(2)-C6 fungal-type" evidence="7">
    <location>
        <begin position="22"/>
        <end position="50"/>
    </location>
</feature>
<evidence type="ECO:0000256" key="6">
    <source>
        <dbReference type="ARBA" id="ARBA00023242"/>
    </source>
</evidence>